<evidence type="ECO:0000256" key="1">
    <source>
        <dbReference type="SAM" id="MobiDB-lite"/>
    </source>
</evidence>
<dbReference type="Proteomes" id="UP000292781">
    <property type="component" value="Unassembled WGS sequence"/>
</dbReference>
<comment type="caution">
    <text evidence="3">The sequence shown here is derived from an EMBL/GenBank/DDBJ whole genome shotgun (WGS) entry which is preliminary data.</text>
</comment>
<protein>
    <submittedName>
        <fullName evidence="3">Thermonuclease family protein</fullName>
    </submittedName>
</protein>
<organism evidence="3 4">
    <name type="scientific">Siculibacillus lacustris</name>
    <dbReference type="NCBI Taxonomy" id="1549641"/>
    <lineage>
        <taxon>Bacteria</taxon>
        <taxon>Pseudomonadati</taxon>
        <taxon>Pseudomonadota</taxon>
        <taxon>Alphaproteobacteria</taxon>
        <taxon>Hyphomicrobiales</taxon>
        <taxon>Ancalomicrobiaceae</taxon>
        <taxon>Siculibacillus</taxon>
    </lineage>
</organism>
<dbReference type="InterPro" id="IPR035437">
    <property type="entry name" value="SNase_OB-fold_sf"/>
</dbReference>
<gene>
    <name evidence="3" type="ORF">EYW49_02450</name>
</gene>
<keyword evidence="4" id="KW-1185">Reference proteome</keyword>
<feature type="compositionally biased region" description="Pro residues" evidence="1">
    <location>
        <begin position="62"/>
        <end position="74"/>
    </location>
</feature>
<keyword evidence="2" id="KW-0472">Membrane</keyword>
<name>A0A4Q9VZU2_9HYPH</name>
<dbReference type="OrthoDB" id="9810674at2"/>
<feature type="compositionally biased region" description="Basic and acidic residues" evidence="1">
    <location>
        <begin position="85"/>
        <end position="95"/>
    </location>
</feature>
<dbReference type="AlphaFoldDB" id="A0A4Q9VZU2"/>
<proteinExistence type="predicted"/>
<dbReference type="RefSeq" id="WP_131305604.1">
    <property type="nucleotide sequence ID" value="NZ_SJFN01000002.1"/>
</dbReference>
<reference evidence="3 4" key="1">
    <citation type="submission" date="2019-02" db="EMBL/GenBank/DDBJ databases">
        <title>Siculibacillus lacustris gen. nov., sp. nov., a new rosette-forming bacterium isolated from a freshwater crater lake (Lake St. Ana, Romania).</title>
        <authorList>
            <person name="Felfoldi T."/>
            <person name="Marton Z."/>
            <person name="Szabo A."/>
            <person name="Mentes A."/>
            <person name="Boka K."/>
            <person name="Marialigeti K."/>
            <person name="Mathe I."/>
            <person name="Koncz M."/>
            <person name="Schumann P."/>
            <person name="Toth E."/>
        </authorList>
    </citation>
    <scope>NUCLEOTIDE SEQUENCE [LARGE SCALE GENOMIC DNA]</scope>
    <source>
        <strain evidence="3 4">SA-279</strain>
    </source>
</reference>
<evidence type="ECO:0000313" key="3">
    <source>
        <dbReference type="EMBL" id="TBW41034.1"/>
    </source>
</evidence>
<keyword evidence="2" id="KW-0812">Transmembrane</keyword>
<dbReference type="SUPFAM" id="SSF50199">
    <property type="entry name" value="Staphylococcal nuclease"/>
    <property type="match status" value="1"/>
</dbReference>
<accession>A0A4Q9VZU2</accession>
<keyword evidence="2" id="KW-1133">Transmembrane helix</keyword>
<sequence>MSEAAAPASPPRAVPRRRRRSIVAPLAWSAGFGAVSLLFVSASQVAGGPSVRSASPPSGETAPPPRPGPTPAPSAQPVWVPTPMRIDRKTEERQRIAPSDDTTAPRLSGRAGLPADDGAFPFAGGRARIDGLAPPERRRLCTGESGARWACGLRAHTMLVAMINGQDLVCRPKSENADTAAVQVMSDCRSRGRSIAETLVGEGWVDLDPGFADPALLRLHATAVERGRGLWAKEPPP</sequence>
<feature type="transmembrane region" description="Helical" evidence="2">
    <location>
        <begin position="22"/>
        <end position="42"/>
    </location>
</feature>
<evidence type="ECO:0000313" key="4">
    <source>
        <dbReference type="Proteomes" id="UP000292781"/>
    </source>
</evidence>
<evidence type="ECO:0000256" key="2">
    <source>
        <dbReference type="SAM" id="Phobius"/>
    </source>
</evidence>
<dbReference type="EMBL" id="SJFN01000002">
    <property type="protein sequence ID" value="TBW41034.1"/>
    <property type="molecule type" value="Genomic_DNA"/>
</dbReference>
<feature type="region of interest" description="Disordered" evidence="1">
    <location>
        <begin position="46"/>
        <end position="119"/>
    </location>
</feature>
<dbReference type="Gene3D" id="2.40.50.90">
    <property type="match status" value="1"/>
</dbReference>